<dbReference type="PANTHER" id="PTHR30432:SF1">
    <property type="entry name" value="DNA-BINDING TRANSCRIPTIONAL DUAL REGULATOR MODE"/>
    <property type="match status" value="1"/>
</dbReference>
<sequence length="107" mass="11427">MRIRLGETVAIGPGKVSLLEAIREHGSISGAARGLGMSYRRAWMLLDELNRSLSSPATLSEQGGANGGGCTLTEVGEEVVRLYRNIEQQAQQSCATQIAELSGLLLR</sequence>
<dbReference type="InterPro" id="IPR036388">
    <property type="entry name" value="WH-like_DNA-bd_sf"/>
</dbReference>
<dbReference type="EMBL" id="QRGA01000004">
    <property type="protein sequence ID" value="RDU99515.1"/>
    <property type="molecule type" value="Genomic_DNA"/>
</dbReference>
<evidence type="ECO:0000313" key="2">
    <source>
        <dbReference type="EMBL" id="RDU99515.1"/>
    </source>
</evidence>
<dbReference type="Proteomes" id="UP000256838">
    <property type="component" value="Unassembled WGS sequence"/>
</dbReference>
<dbReference type="Pfam" id="PF00126">
    <property type="entry name" value="HTH_1"/>
    <property type="match status" value="1"/>
</dbReference>
<evidence type="ECO:0000259" key="1">
    <source>
        <dbReference type="Pfam" id="PF00126"/>
    </source>
</evidence>
<dbReference type="OrthoDB" id="9805928at2"/>
<name>A0A3D8K3R6_9BURK</name>
<comment type="caution">
    <text evidence="2">The sequence shown here is derived from an EMBL/GenBank/DDBJ whole genome shotgun (WGS) entry which is preliminary data.</text>
</comment>
<accession>A0A3D8K3R6</accession>
<dbReference type="PANTHER" id="PTHR30432">
    <property type="entry name" value="TRANSCRIPTIONAL REGULATOR MODE"/>
    <property type="match status" value="1"/>
</dbReference>
<dbReference type="GO" id="GO:0003700">
    <property type="term" value="F:DNA-binding transcription factor activity"/>
    <property type="evidence" value="ECO:0007669"/>
    <property type="project" value="InterPro"/>
</dbReference>
<proteinExistence type="predicted"/>
<dbReference type="AlphaFoldDB" id="A0A3D8K3R6"/>
<gene>
    <name evidence="2" type="ORF">DWV00_07600</name>
</gene>
<reference evidence="2 3" key="1">
    <citation type="submission" date="2018-08" db="EMBL/GenBank/DDBJ databases">
        <title>Paraburkholderia sp. DHOM06 isolated from forest soil.</title>
        <authorList>
            <person name="Gao Z.-H."/>
            <person name="Qiu L.-H."/>
        </authorList>
    </citation>
    <scope>NUCLEOTIDE SEQUENCE [LARGE SCALE GENOMIC DNA]</scope>
    <source>
        <strain evidence="2 3">DHOM06</strain>
    </source>
</reference>
<dbReference type="InterPro" id="IPR000847">
    <property type="entry name" value="LysR_HTH_N"/>
</dbReference>
<keyword evidence="3" id="KW-1185">Reference proteome</keyword>
<dbReference type="InterPro" id="IPR051815">
    <property type="entry name" value="Molybdate_resp_trans_reg"/>
</dbReference>
<dbReference type="SUPFAM" id="SSF46785">
    <property type="entry name" value="Winged helix' DNA-binding domain"/>
    <property type="match status" value="1"/>
</dbReference>
<dbReference type="Gene3D" id="1.10.10.10">
    <property type="entry name" value="Winged helix-like DNA-binding domain superfamily/Winged helix DNA-binding domain"/>
    <property type="match status" value="1"/>
</dbReference>
<dbReference type="InterPro" id="IPR036390">
    <property type="entry name" value="WH_DNA-bd_sf"/>
</dbReference>
<organism evidence="2 3">
    <name type="scientific">Trinickia dinghuensis</name>
    <dbReference type="NCBI Taxonomy" id="2291023"/>
    <lineage>
        <taxon>Bacteria</taxon>
        <taxon>Pseudomonadati</taxon>
        <taxon>Pseudomonadota</taxon>
        <taxon>Betaproteobacteria</taxon>
        <taxon>Burkholderiales</taxon>
        <taxon>Burkholderiaceae</taxon>
        <taxon>Trinickia</taxon>
    </lineage>
</organism>
<protein>
    <submittedName>
        <fullName evidence="2">LysR family transcriptional regulator</fullName>
    </submittedName>
</protein>
<feature type="domain" description="HTH lysR-type" evidence="1">
    <location>
        <begin position="17"/>
        <end position="77"/>
    </location>
</feature>
<evidence type="ECO:0000313" key="3">
    <source>
        <dbReference type="Proteomes" id="UP000256838"/>
    </source>
</evidence>